<reference evidence="2 3" key="1">
    <citation type="submission" date="2016-02" db="EMBL/GenBank/DDBJ databases">
        <title>Genome analysis of coral dinoflagellate symbionts highlights evolutionary adaptations to a symbiotic lifestyle.</title>
        <authorList>
            <person name="Aranda M."/>
            <person name="Li Y."/>
            <person name="Liew Y.J."/>
            <person name="Baumgarten S."/>
            <person name="Simakov O."/>
            <person name="Wilson M."/>
            <person name="Piel J."/>
            <person name="Ashoor H."/>
            <person name="Bougouffa S."/>
            <person name="Bajic V.B."/>
            <person name="Ryu T."/>
            <person name="Ravasi T."/>
            <person name="Bayer T."/>
            <person name="Micklem G."/>
            <person name="Kim H."/>
            <person name="Bhak J."/>
            <person name="Lajeunesse T.C."/>
            <person name="Voolstra C.R."/>
        </authorList>
    </citation>
    <scope>NUCLEOTIDE SEQUENCE [LARGE SCALE GENOMIC DNA]</scope>
    <source>
        <strain evidence="2 3">CCMP2467</strain>
    </source>
</reference>
<gene>
    <name evidence="2" type="ORF">AK812_SmicGene32912</name>
</gene>
<evidence type="ECO:0000256" key="1">
    <source>
        <dbReference type="SAM" id="MobiDB-lite"/>
    </source>
</evidence>
<feature type="compositionally biased region" description="Polar residues" evidence="1">
    <location>
        <begin position="146"/>
        <end position="157"/>
    </location>
</feature>
<keyword evidence="3" id="KW-1185">Reference proteome</keyword>
<organism evidence="2 3">
    <name type="scientific">Symbiodinium microadriaticum</name>
    <name type="common">Dinoflagellate</name>
    <name type="synonym">Zooxanthella microadriatica</name>
    <dbReference type="NCBI Taxonomy" id="2951"/>
    <lineage>
        <taxon>Eukaryota</taxon>
        <taxon>Sar</taxon>
        <taxon>Alveolata</taxon>
        <taxon>Dinophyceae</taxon>
        <taxon>Suessiales</taxon>
        <taxon>Symbiodiniaceae</taxon>
        <taxon>Symbiodinium</taxon>
    </lineage>
</organism>
<sequence length="169" mass="18505">MVKVEFERDALKKRSSTLKASGGMLEVTSDSSMSLASVAGSSVQSKAPSVTHADGLMVPLSPKFKKSQIRWKEWRTGRILEVRAFLSGARITFLAVYQHVWSSNKTQQDNRSDRAAVLSSLTKAVQQVPKRDTLIVAGDFNSSLTTTQSLVGPQTAQPEDKRPDEAQPD</sequence>
<dbReference type="SUPFAM" id="SSF56219">
    <property type="entry name" value="DNase I-like"/>
    <property type="match status" value="1"/>
</dbReference>
<accession>A0A1Q9CSZ4</accession>
<dbReference type="AlphaFoldDB" id="A0A1Q9CSZ4"/>
<dbReference type="OrthoDB" id="440564at2759"/>
<dbReference type="InterPro" id="IPR036691">
    <property type="entry name" value="Endo/exonu/phosph_ase_sf"/>
</dbReference>
<evidence type="ECO:0000313" key="3">
    <source>
        <dbReference type="Proteomes" id="UP000186817"/>
    </source>
</evidence>
<evidence type="ECO:0000313" key="2">
    <source>
        <dbReference type="EMBL" id="OLP86042.1"/>
    </source>
</evidence>
<feature type="region of interest" description="Disordered" evidence="1">
    <location>
        <begin position="146"/>
        <end position="169"/>
    </location>
</feature>
<proteinExistence type="predicted"/>
<dbReference type="EMBL" id="LSRX01000939">
    <property type="protein sequence ID" value="OLP86042.1"/>
    <property type="molecule type" value="Genomic_DNA"/>
</dbReference>
<name>A0A1Q9CSZ4_SYMMI</name>
<evidence type="ECO:0008006" key="4">
    <source>
        <dbReference type="Google" id="ProtNLM"/>
    </source>
</evidence>
<feature type="compositionally biased region" description="Basic and acidic residues" evidence="1">
    <location>
        <begin position="158"/>
        <end position="169"/>
    </location>
</feature>
<dbReference type="Gene3D" id="3.60.10.10">
    <property type="entry name" value="Endonuclease/exonuclease/phosphatase"/>
    <property type="match status" value="1"/>
</dbReference>
<protein>
    <recommendedName>
        <fullName evidence="4">Endonuclease/exonuclease/phosphatase domain-containing protein</fullName>
    </recommendedName>
</protein>
<dbReference type="Proteomes" id="UP000186817">
    <property type="component" value="Unassembled WGS sequence"/>
</dbReference>
<comment type="caution">
    <text evidence="2">The sequence shown here is derived from an EMBL/GenBank/DDBJ whole genome shotgun (WGS) entry which is preliminary data.</text>
</comment>